<dbReference type="GO" id="GO:0005516">
    <property type="term" value="F:calmodulin binding"/>
    <property type="evidence" value="ECO:0007669"/>
    <property type="project" value="UniProtKB-KW"/>
</dbReference>
<feature type="transmembrane region" description="Helical" evidence="10">
    <location>
        <begin position="373"/>
        <end position="396"/>
    </location>
</feature>
<feature type="transmembrane region" description="Helical" evidence="10">
    <location>
        <begin position="24"/>
        <end position="45"/>
    </location>
</feature>
<accession>A0A9D5C651</accession>
<feature type="transmembrane region" description="Helical" evidence="10">
    <location>
        <begin position="416"/>
        <end position="437"/>
    </location>
</feature>
<keyword evidence="12" id="KW-1185">Reference proteome</keyword>
<comment type="domain">
    <text evidence="8">The C-terminus contains a calmodulin-binding domain, which binds calmodulin in a calcium-dependent fashion.</text>
</comment>
<reference evidence="11" key="1">
    <citation type="submission" date="2021-03" db="EMBL/GenBank/DDBJ databases">
        <authorList>
            <person name="Li Z."/>
            <person name="Yang C."/>
        </authorList>
    </citation>
    <scope>NUCLEOTIDE SEQUENCE</scope>
    <source>
        <strain evidence="11">Dzin_1.0</strain>
        <tissue evidence="11">Leaf</tissue>
    </source>
</reference>
<evidence type="ECO:0000256" key="4">
    <source>
        <dbReference type="ARBA" id="ARBA00022821"/>
    </source>
</evidence>
<organism evidence="11 12">
    <name type="scientific">Dioscorea zingiberensis</name>
    <dbReference type="NCBI Taxonomy" id="325984"/>
    <lineage>
        <taxon>Eukaryota</taxon>
        <taxon>Viridiplantae</taxon>
        <taxon>Streptophyta</taxon>
        <taxon>Embryophyta</taxon>
        <taxon>Tracheophyta</taxon>
        <taxon>Spermatophyta</taxon>
        <taxon>Magnoliopsida</taxon>
        <taxon>Liliopsida</taxon>
        <taxon>Dioscoreales</taxon>
        <taxon>Dioscoreaceae</taxon>
        <taxon>Dioscorea</taxon>
    </lineage>
</organism>
<dbReference type="AlphaFoldDB" id="A0A9D5C651"/>
<evidence type="ECO:0000256" key="6">
    <source>
        <dbReference type="ARBA" id="ARBA00023136"/>
    </source>
</evidence>
<reference evidence="11" key="2">
    <citation type="journal article" date="2022" name="Hortic Res">
        <title>The genome of Dioscorea zingiberensis sheds light on the biosynthesis, origin and evolution of the medicinally important diosgenin saponins.</title>
        <authorList>
            <person name="Li Y."/>
            <person name="Tan C."/>
            <person name="Li Z."/>
            <person name="Guo J."/>
            <person name="Li S."/>
            <person name="Chen X."/>
            <person name="Wang C."/>
            <person name="Dai X."/>
            <person name="Yang H."/>
            <person name="Song W."/>
            <person name="Hou L."/>
            <person name="Xu J."/>
            <person name="Tong Z."/>
            <person name="Xu A."/>
            <person name="Yuan X."/>
            <person name="Wang W."/>
            <person name="Yang Q."/>
            <person name="Chen L."/>
            <person name="Sun Z."/>
            <person name="Wang K."/>
            <person name="Pan B."/>
            <person name="Chen J."/>
            <person name="Bao Y."/>
            <person name="Liu F."/>
            <person name="Qi X."/>
            <person name="Gang D.R."/>
            <person name="Wen J."/>
            <person name="Li J."/>
        </authorList>
    </citation>
    <scope>NUCLEOTIDE SEQUENCE</scope>
    <source>
        <strain evidence="11">Dzin_1.0</strain>
    </source>
</reference>
<dbReference type="Pfam" id="PF03094">
    <property type="entry name" value="Mlo"/>
    <property type="match status" value="1"/>
</dbReference>
<evidence type="ECO:0000256" key="1">
    <source>
        <dbReference type="ARBA" id="ARBA00004141"/>
    </source>
</evidence>
<evidence type="ECO:0000256" key="3">
    <source>
        <dbReference type="ARBA" id="ARBA00022692"/>
    </source>
</evidence>
<keyword evidence="4 8" id="KW-0611">Plant defense</keyword>
<comment type="caution">
    <text evidence="11">The sequence shown here is derived from an EMBL/GenBank/DDBJ whole genome shotgun (WGS) entry which is preliminary data.</text>
</comment>
<feature type="transmembrane region" description="Helical" evidence="10">
    <location>
        <begin position="166"/>
        <end position="187"/>
    </location>
</feature>
<keyword evidence="8" id="KW-0112">Calmodulin-binding</keyword>
<dbReference type="EMBL" id="JAGGNH010000007">
    <property type="protein sequence ID" value="KAJ0966779.1"/>
    <property type="molecule type" value="Genomic_DNA"/>
</dbReference>
<comment type="subcellular location">
    <subcellularLocation>
        <location evidence="1 8">Membrane</location>
        <topology evidence="1 8">Multi-pass membrane protein</topology>
    </subcellularLocation>
</comment>
<name>A0A9D5C651_9LILI</name>
<feature type="transmembrane region" description="Helical" evidence="10">
    <location>
        <begin position="317"/>
        <end position="339"/>
    </location>
</feature>
<evidence type="ECO:0000256" key="10">
    <source>
        <dbReference type="SAM" id="Phobius"/>
    </source>
</evidence>
<evidence type="ECO:0000313" key="12">
    <source>
        <dbReference type="Proteomes" id="UP001085076"/>
    </source>
</evidence>
<dbReference type="PANTHER" id="PTHR31942">
    <property type="entry name" value="MLO-LIKE PROTEIN 1"/>
    <property type="match status" value="1"/>
</dbReference>
<feature type="transmembrane region" description="Helical" evidence="10">
    <location>
        <begin position="289"/>
        <end position="311"/>
    </location>
</feature>
<dbReference type="InterPro" id="IPR004326">
    <property type="entry name" value="Mlo"/>
</dbReference>
<protein>
    <recommendedName>
        <fullName evidence="8">MLO-like protein</fullName>
    </recommendedName>
</protein>
<feature type="transmembrane region" description="Helical" evidence="10">
    <location>
        <begin position="66"/>
        <end position="87"/>
    </location>
</feature>
<evidence type="ECO:0000313" key="11">
    <source>
        <dbReference type="EMBL" id="KAJ0966779.1"/>
    </source>
</evidence>
<evidence type="ECO:0000256" key="8">
    <source>
        <dbReference type="RuleBase" id="RU280816"/>
    </source>
</evidence>
<feature type="region of interest" description="Disordered" evidence="9">
    <location>
        <begin position="461"/>
        <end position="535"/>
    </location>
</feature>
<keyword evidence="7 8" id="KW-0568">Pathogenesis-related protein</keyword>
<feature type="compositionally biased region" description="Basic residues" evidence="9">
    <location>
        <begin position="492"/>
        <end position="502"/>
    </location>
</feature>
<dbReference type="GO" id="GO:0016020">
    <property type="term" value="C:membrane"/>
    <property type="evidence" value="ECO:0007669"/>
    <property type="project" value="UniProtKB-SubCell"/>
</dbReference>
<evidence type="ECO:0000256" key="2">
    <source>
        <dbReference type="ARBA" id="ARBA00006574"/>
    </source>
</evidence>
<dbReference type="OrthoDB" id="1388414at2759"/>
<dbReference type="PANTHER" id="PTHR31942:SF49">
    <property type="entry name" value="MLO-LIKE PROTEIN 8"/>
    <property type="match status" value="1"/>
</dbReference>
<comment type="similarity">
    <text evidence="2 8">Belongs to the MLO family.</text>
</comment>
<keyword evidence="6 8" id="KW-0472">Membrane</keyword>
<evidence type="ECO:0000256" key="7">
    <source>
        <dbReference type="ARBA" id="ARBA00023265"/>
    </source>
</evidence>
<keyword evidence="5 8" id="KW-1133">Transmembrane helix</keyword>
<dbReference type="GO" id="GO:0006952">
    <property type="term" value="P:defense response"/>
    <property type="evidence" value="ECO:0007669"/>
    <property type="project" value="UniProtKB-KW"/>
</dbReference>
<comment type="function">
    <text evidence="8">May be involved in modulation of pathogen defense and leaf cell death.</text>
</comment>
<proteinExistence type="inferred from homology"/>
<evidence type="ECO:0000256" key="5">
    <source>
        <dbReference type="ARBA" id="ARBA00022989"/>
    </source>
</evidence>
<evidence type="ECO:0000256" key="9">
    <source>
        <dbReference type="SAM" id="MobiDB-lite"/>
    </source>
</evidence>
<sequence length="562" mass="63469">MEGGEGGRGGGGGASRELDQTPTWAVASVCAVIILISILLEKGLHHIGEWFTKRRKKPLFEALEKVKAELMILGFISLLMTFGQSYITKICISEAAADTMLPCRLKKETVDMEEDKKHDEAPHHRLLFDTVVDLSVKRRVLMGGETGSSCPKGKVSLISINGLHQLHIFIFFLAIFHVAYSAITMALGRAKIRGWKMWERDASSSDSEFSNDPSIFRFSHETSFVRQHTSFLNRIPISFYTVSFFRQFFRSVRKADYLALRHGFITAHLAPGISFNFQKYIKRALEDDFKVVVGISPILWASALLFLLLNIHGWQTLFWISIIPLFIILAVGTKLQAIISRMAIEIKERHAVIQGIPLVQLSDHHFWFGRPHLVLFLIHLSLFQNTFQIIYFLWIWYEFGLNSCFHNNFKLLIARVIFGVAVQFLCSYITLPLYALVSQMGSHLKKSIFDEQTSKALMKWRQAVKKKQGKGPTKSPSSSPTRSPREGSPKASQKHQLHRFKSTGHAGMIPTTSRRRCHPEQDASDTEADAPPSSASTVVAIVNLNNTDLLTGSDDYHLPVEK</sequence>
<gene>
    <name evidence="8" type="primary">MLO</name>
    <name evidence="11" type="ORF">J5N97_023696</name>
</gene>
<keyword evidence="3 8" id="KW-0812">Transmembrane</keyword>
<dbReference type="Proteomes" id="UP001085076">
    <property type="component" value="Miscellaneous, Linkage group lg07"/>
</dbReference>
<feature type="compositionally biased region" description="Low complexity" evidence="9">
    <location>
        <begin position="470"/>
        <end position="482"/>
    </location>
</feature>